<dbReference type="PANTHER" id="PTHR19384:SF17">
    <property type="entry name" value="NADPH--CYTOCHROME P450 REDUCTASE"/>
    <property type="match status" value="1"/>
</dbReference>
<keyword evidence="1 20" id="KW-1003">Cell membrane</keyword>
<dbReference type="GO" id="GO:0005886">
    <property type="term" value="C:plasma membrane"/>
    <property type="evidence" value="ECO:0007669"/>
    <property type="project" value="UniProtKB-SubCell"/>
</dbReference>
<feature type="binding site" evidence="20">
    <location>
        <begin position="477"/>
        <end position="480"/>
    </location>
    <ligand>
        <name>FAD</name>
        <dbReference type="ChEBI" id="CHEBI:57692"/>
    </ligand>
</feature>
<evidence type="ECO:0000256" key="9">
    <source>
        <dbReference type="ARBA" id="ARBA00022857"/>
    </source>
</evidence>
<dbReference type="HAMAP" id="MF_03212">
    <property type="entry name" value="NCPR"/>
    <property type="match status" value="1"/>
</dbReference>
<keyword evidence="18 20" id="KW-0753">Steroid metabolism</keyword>
<dbReference type="InterPro" id="IPR039261">
    <property type="entry name" value="FNR_nucleotide-bd"/>
</dbReference>
<evidence type="ECO:0000256" key="20">
    <source>
        <dbReference type="HAMAP-Rule" id="MF_03212"/>
    </source>
</evidence>
<keyword evidence="5" id="KW-0812">Transmembrane</keyword>
<evidence type="ECO:0000256" key="3">
    <source>
        <dbReference type="ARBA" id="ARBA00022630"/>
    </source>
</evidence>
<evidence type="ECO:0000256" key="6">
    <source>
        <dbReference type="ARBA" id="ARBA00022787"/>
    </source>
</evidence>
<dbReference type="Pfam" id="PF00258">
    <property type="entry name" value="Flavodoxin_1"/>
    <property type="match status" value="1"/>
</dbReference>
<accession>A0AAJ0BZW5</accession>
<keyword evidence="7 20" id="KW-0256">Endoplasmic reticulum</keyword>
<dbReference type="FunFam" id="2.40.30.10:FF:000100">
    <property type="entry name" value="NADPH--cytochrome P450 reductase"/>
    <property type="match status" value="1"/>
</dbReference>
<dbReference type="PRINTS" id="PR00369">
    <property type="entry name" value="FLAVODOXIN"/>
</dbReference>
<dbReference type="PRINTS" id="PR00371">
    <property type="entry name" value="FPNCR"/>
</dbReference>
<feature type="binding site" evidence="20">
    <location>
        <position position="686"/>
    </location>
    <ligand>
        <name>FAD</name>
        <dbReference type="ChEBI" id="CHEBI:57692"/>
    </ligand>
</feature>
<proteinExistence type="inferred from homology"/>
<dbReference type="InterPro" id="IPR023173">
    <property type="entry name" value="NADPH_Cyt_P450_Rdtase_alpha"/>
</dbReference>
<dbReference type="FunFam" id="3.40.50.360:FF:000024">
    <property type="entry name" value="NADPH--cytochrome P450 reductase"/>
    <property type="match status" value="1"/>
</dbReference>
<keyword evidence="17 20" id="KW-1207">Sterol metabolism</keyword>
<dbReference type="InterPro" id="IPR017938">
    <property type="entry name" value="Riboflavin_synthase-like_b-brl"/>
</dbReference>
<dbReference type="GO" id="GO:0050661">
    <property type="term" value="F:NADP binding"/>
    <property type="evidence" value="ECO:0007669"/>
    <property type="project" value="UniProtKB-UniRule"/>
</dbReference>
<dbReference type="InterPro" id="IPR001433">
    <property type="entry name" value="OxRdtase_FAD/NAD-bd"/>
</dbReference>
<dbReference type="PANTHER" id="PTHR19384">
    <property type="entry name" value="NITRIC OXIDE SYNTHASE-RELATED"/>
    <property type="match status" value="1"/>
</dbReference>
<feature type="binding site" evidence="20">
    <location>
        <begin position="440"/>
        <end position="443"/>
    </location>
    <ligand>
        <name>FAD</name>
        <dbReference type="ChEBI" id="CHEBI:57692"/>
    </ligand>
</feature>
<feature type="binding site" evidence="20">
    <location>
        <position position="286"/>
    </location>
    <ligand>
        <name>NADP(+)</name>
        <dbReference type="ChEBI" id="CHEBI:58349"/>
    </ligand>
</feature>
<evidence type="ECO:0000313" key="25">
    <source>
        <dbReference type="Proteomes" id="UP001244011"/>
    </source>
</evidence>
<keyword evidence="3 20" id="KW-0285">Flavoprotein</keyword>
<keyword evidence="12 20" id="KW-0560">Oxidoreductase</keyword>
<evidence type="ECO:0000256" key="4">
    <source>
        <dbReference type="ARBA" id="ARBA00022643"/>
    </source>
</evidence>
<evidence type="ECO:0000256" key="13">
    <source>
        <dbReference type="ARBA" id="ARBA00023011"/>
    </source>
</evidence>
<feature type="binding site" evidence="20">
    <location>
        <position position="544"/>
    </location>
    <ligand>
        <name>NADP(+)</name>
        <dbReference type="ChEBI" id="CHEBI:58349"/>
    </ligand>
</feature>
<evidence type="ECO:0000259" key="22">
    <source>
        <dbReference type="PROSITE" id="PS50902"/>
    </source>
</evidence>
<evidence type="ECO:0000256" key="16">
    <source>
        <dbReference type="ARBA" id="ARBA00023136"/>
    </source>
</evidence>
<feature type="binding site" evidence="20">
    <location>
        <begin position="458"/>
        <end position="460"/>
    </location>
    <ligand>
        <name>FAD</name>
        <dbReference type="ChEBI" id="CHEBI:57692"/>
    </ligand>
</feature>
<dbReference type="GO" id="GO:0005829">
    <property type="term" value="C:cytosol"/>
    <property type="evidence" value="ECO:0007669"/>
    <property type="project" value="TreeGrafter"/>
</dbReference>
<dbReference type="InterPro" id="IPR029039">
    <property type="entry name" value="Flavoprotein-like_sf"/>
</dbReference>
<evidence type="ECO:0000256" key="17">
    <source>
        <dbReference type="ARBA" id="ARBA00023166"/>
    </source>
</evidence>
<dbReference type="Gene3D" id="1.20.990.10">
    <property type="entry name" value="NADPH-cytochrome p450 Reductase, Chain A, domain 3"/>
    <property type="match status" value="1"/>
</dbReference>
<keyword evidence="6 20" id="KW-1000">Mitochondrion outer membrane</keyword>
<evidence type="ECO:0000259" key="23">
    <source>
        <dbReference type="PROSITE" id="PS51384"/>
    </source>
</evidence>
<evidence type="ECO:0000256" key="5">
    <source>
        <dbReference type="ARBA" id="ARBA00022692"/>
    </source>
</evidence>
<comment type="catalytic activity">
    <reaction evidence="19 20 21">
        <text>2 oxidized [cytochrome P450] + NADPH = 2 reduced [cytochrome P450] + NADP(+) + H(+)</text>
        <dbReference type="Rhea" id="RHEA:24040"/>
        <dbReference type="Rhea" id="RHEA-COMP:14627"/>
        <dbReference type="Rhea" id="RHEA-COMP:14628"/>
        <dbReference type="ChEBI" id="CHEBI:15378"/>
        <dbReference type="ChEBI" id="CHEBI:55376"/>
        <dbReference type="ChEBI" id="CHEBI:57783"/>
        <dbReference type="ChEBI" id="CHEBI:58349"/>
        <dbReference type="ChEBI" id="CHEBI:60344"/>
        <dbReference type="EC" id="1.6.2.4"/>
    </reaction>
</comment>
<dbReference type="InterPro" id="IPR008254">
    <property type="entry name" value="Flavodoxin/NO_synth"/>
</dbReference>
<keyword evidence="14 20" id="KW-0443">Lipid metabolism</keyword>
<feature type="domain" description="FAD-binding FR-type" evidence="23">
    <location>
        <begin position="265"/>
        <end position="516"/>
    </location>
</feature>
<evidence type="ECO:0000256" key="14">
    <source>
        <dbReference type="ARBA" id="ARBA00023098"/>
    </source>
</evidence>
<feature type="binding site" evidence="20">
    <location>
        <begin position="612"/>
        <end position="616"/>
    </location>
    <ligand>
        <name>NADP(+)</name>
        <dbReference type="ChEBI" id="CHEBI:58349"/>
    </ligand>
</feature>
<comment type="cofactor">
    <cofactor evidence="20">
        <name>FAD</name>
        <dbReference type="ChEBI" id="CHEBI:57692"/>
    </cofactor>
    <text evidence="20">Binds 1 FAD per monomer.</text>
</comment>
<keyword evidence="8 20" id="KW-0274">FAD</keyword>
<dbReference type="Proteomes" id="UP001244011">
    <property type="component" value="Unassembled WGS sequence"/>
</dbReference>
<feature type="binding site" evidence="20">
    <location>
        <position position="193"/>
    </location>
    <ligand>
        <name>FMN</name>
        <dbReference type="ChEBI" id="CHEBI:58210"/>
    </ligand>
</feature>
<comment type="similarity">
    <text evidence="20 21">In the C-terminal section; belongs to the flavoprotein pyridine nucleotide cytochrome reductase family.</text>
</comment>
<evidence type="ECO:0000256" key="2">
    <source>
        <dbReference type="ARBA" id="ARBA00022516"/>
    </source>
</evidence>
<dbReference type="GO" id="GO:0005741">
    <property type="term" value="C:mitochondrial outer membrane"/>
    <property type="evidence" value="ECO:0007669"/>
    <property type="project" value="UniProtKB-SubCell"/>
</dbReference>
<dbReference type="PROSITE" id="PS50902">
    <property type="entry name" value="FLAVODOXIN_LIKE"/>
    <property type="match status" value="1"/>
</dbReference>
<dbReference type="Gene3D" id="3.40.50.360">
    <property type="match status" value="1"/>
</dbReference>
<dbReference type="InterPro" id="IPR017927">
    <property type="entry name" value="FAD-bd_FR_type"/>
</dbReference>
<keyword evidence="4 20" id="KW-0288">FMN</keyword>
<feature type="binding site" evidence="20">
    <location>
        <begin position="606"/>
        <end position="607"/>
    </location>
    <ligand>
        <name>NADP(+)</name>
        <dbReference type="ChEBI" id="CHEBI:58349"/>
    </ligand>
</feature>
<organism evidence="24 25">
    <name type="scientific">Phialemonium atrogriseum</name>
    <dbReference type="NCBI Taxonomy" id="1093897"/>
    <lineage>
        <taxon>Eukaryota</taxon>
        <taxon>Fungi</taxon>
        <taxon>Dikarya</taxon>
        <taxon>Ascomycota</taxon>
        <taxon>Pezizomycotina</taxon>
        <taxon>Sordariomycetes</taxon>
        <taxon>Sordariomycetidae</taxon>
        <taxon>Cephalothecales</taxon>
        <taxon>Cephalothecaceae</taxon>
        <taxon>Phialemonium</taxon>
    </lineage>
</organism>
<dbReference type="Gene3D" id="2.40.30.10">
    <property type="entry name" value="Translation factors"/>
    <property type="match status" value="1"/>
</dbReference>
<evidence type="ECO:0000256" key="15">
    <source>
        <dbReference type="ARBA" id="ARBA00023128"/>
    </source>
</evidence>
<dbReference type="SUPFAM" id="SSF52343">
    <property type="entry name" value="Ferredoxin reductase-like, C-terminal NADP-linked domain"/>
    <property type="match status" value="1"/>
</dbReference>
<comment type="function">
    <text evidence="20">This enzyme is required for electron transfer from NADP to cytochrome P450 in microsomes. It can also provide electron transfer to heme oxygenase and cytochrome B5. Involved in ergosterol biosynthesis.</text>
</comment>
<dbReference type="InterPro" id="IPR023208">
    <property type="entry name" value="P450R"/>
</dbReference>
<evidence type="ECO:0000256" key="19">
    <source>
        <dbReference type="ARBA" id="ARBA00049342"/>
    </source>
</evidence>
<comment type="similarity">
    <text evidence="20">Belongs to the NADPH--cytochrome P450 reductase family.</text>
</comment>
<reference evidence="24" key="1">
    <citation type="submission" date="2023-06" db="EMBL/GenBank/DDBJ databases">
        <title>Genome-scale phylogeny and comparative genomics of the fungal order Sordariales.</title>
        <authorList>
            <consortium name="Lawrence Berkeley National Laboratory"/>
            <person name="Hensen N."/>
            <person name="Bonometti L."/>
            <person name="Westerberg I."/>
            <person name="Brannstrom I.O."/>
            <person name="Guillou S."/>
            <person name="Cros-Aarteil S."/>
            <person name="Calhoun S."/>
            <person name="Haridas S."/>
            <person name="Kuo A."/>
            <person name="Mondo S."/>
            <person name="Pangilinan J."/>
            <person name="Riley R."/>
            <person name="Labutti K."/>
            <person name="Andreopoulos B."/>
            <person name="Lipzen A."/>
            <person name="Chen C."/>
            <person name="Yanf M."/>
            <person name="Daum C."/>
            <person name="Ng V."/>
            <person name="Clum A."/>
            <person name="Steindorff A."/>
            <person name="Ohm R."/>
            <person name="Martin F."/>
            <person name="Silar P."/>
            <person name="Natvig D."/>
            <person name="Lalanne C."/>
            <person name="Gautier V."/>
            <person name="Ament-Velasquez S.L."/>
            <person name="Kruys A."/>
            <person name="Hutchinson M.I."/>
            <person name="Powell A.J."/>
            <person name="Barry K."/>
            <person name="Miller A.N."/>
            <person name="Grigoriev I.V."/>
            <person name="Debuchy R."/>
            <person name="Gladieux P."/>
            <person name="Thoren M.H."/>
            <person name="Johannesson H."/>
        </authorList>
    </citation>
    <scope>NUCLEOTIDE SEQUENCE</scope>
    <source>
        <strain evidence="24">8032-3</strain>
    </source>
</reference>
<evidence type="ECO:0000256" key="1">
    <source>
        <dbReference type="ARBA" id="ARBA00022475"/>
    </source>
</evidence>
<comment type="caution">
    <text evidence="24">The sequence shown here is derived from an EMBL/GenBank/DDBJ whole genome shotgun (WGS) entry which is preliminary data.</text>
</comment>
<feature type="binding site" evidence="20">
    <location>
        <position position="648"/>
    </location>
    <ligand>
        <name>NADP(+)</name>
        <dbReference type="ChEBI" id="CHEBI:58349"/>
    </ligand>
</feature>
<evidence type="ECO:0000256" key="21">
    <source>
        <dbReference type="PIRNR" id="PIRNR000208"/>
    </source>
</evidence>
<feature type="binding site" evidence="20">
    <location>
        <begin position="69"/>
        <end position="74"/>
    </location>
    <ligand>
        <name>FMN</name>
        <dbReference type="ChEBI" id="CHEBI:58210"/>
    </ligand>
</feature>
<dbReference type="PROSITE" id="PS51384">
    <property type="entry name" value="FAD_FR"/>
    <property type="match status" value="1"/>
</dbReference>
<dbReference type="AlphaFoldDB" id="A0AAJ0BZW5"/>
<feature type="binding site" evidence="20">
    <location>
        <begin position="158"/>
        <end position="167"/>
    </location>
    <ligand>
        <name>FMN</name>
        <dbReference type="ChEBI" id="CHEBI:58210"/>
    </ligand>
</feature>
<dbReference type="EC" id="1.6.2.4" evidence="20 21"/>
<feature type="domain" description="Flavodoxin-like" evidence="22">
    <location>
        <begin position="63"/>
        <end position="210"/>
    </location>
</feature>
<dbReference type="CDD" id="cd06204">
    <property type="entry name" value="CYPOR"/>
    <property type="match status" value="1"/>
</dbReference>
<name>A0AAJ0BZW5_9PEZI</name>
<dbReference type="Pfam" id="PF00175">
    <property type="entry name" value="NAD_binding_1"/>
    <property type="match status" value="1"/>
</dbReference>
<evidence type="ECO:0000256" key="12">
    <source>
        <dbReference type="ARBA" id="ARBA00023002"/>
    </source>
</evidence>
<evidence type="ECO:0000256" key="8">
    <source>
        <dbReference type="ARBA" id="ARBA00022827"/>
    </source>
</evidence>
<dbReference type="FunFam" id="3.40.50.80:FF:000001">
    <property type="entry name" value="NADPH--cytochrome P450 reductase 1"/>
    <property type="match status" value="1"/>
</dbReference>
<comment type="subcellular location">
    <subcellularLocation>
        <location evidence="20">Endoplasmic reticulum membrane</location>
        <topology evidence="20">Single-pass membrane protein</topology>
        <orientation evidence="20">Cytoplasmic side</orientation>
    </subcellularLocation>
    <subcellularLocation>
        <location evidence="20">Mitochondrion outer membrane</location>
        <topology evidence="20">Single-pass membrane protein</topology>
        <orientation evidence="20">Cytoplasmic side</orientation>
    </subcellularLocation>
    <subcellularLocation>
        <location evidence="20">Cell membrane</location>
        <topology evidence="20">Single-pass membrane protein</topology>
        <orientation evidence="20">Cytoplasmic side</orientation>
    </subcellularLocation>
</comment>
<dbReference type="PIRSF" id="PIRSF000208">
    <property type="entry name" value="P450R"/>
    <property type="match status" value="1"/>
</dbReference>
<dbReference type="GO" id="GO:0050660">
    <property type="term" value="F:flavin adenine dinucleotide binding"/>
    <property type="evidence" value="ECO:0007669"/>
    <property type="project" value="UniProtKB-UniRule"/>
</dbReference>
<keyword evidence="15 20" id="KW-0496">Mitochondrion</keyword>
<feature type="binding site" evidence="20">
    <location>
        <begin position="120"/>
        <end position="123"/>
    </location>
    <ligand>
        <name>FMN</name>
        <dbReference type="ChEBI" id="CHEBI:58210"/>
    </ligand>
</feature>
<evidence type="ECO:0000256" key="18">
    <source>
        <dbReference type="ARBA" id="ARBA00023221"/>
    </source>
</evidence>
<dbReference type="Pfam" id="PF00667">
    <property type="entry name" value="FAD_binding_1"/>
    <property type="match status" value="1"/>
</dbReference>
<sequence length="687" mass="77098">MAWVCRTDLLWLTTSRELAYFTKCRYWAIPKGSAKDGVGKPRNIEGGNNRDFVKGMKEMGKNCIIFFGSQTGTAESYASRLAKEGKTRFGLETLVADLEHYDFDNLDSIPRESVVIFVLATYGEGEPTDNAVGFHEYISGELGGGPRLDNLRYVAFGLGNSTYEHYNSMIRNVTQRLDGQGAKRIGSVGEGDDGGGTMEEDFLAWKDTMWAALSADMGLQEHEGTYEPAFSVTKRADLNRESDELYLGEPNQRYLGDYEGPFDAHNPYIAPVVESRELFSGLAHDRHCIHMEIDIGGTNLSYKTGDHLAIWPTNPNDEVNRLMRILGLEETRHSVIGVVPLESTAKVPFPSPTTYDAIARYYLEICAPVSRQLVSDLAPFSPNDEVKNEMTRLGSDKEYFHEQTRFLNLARLLMRVSRGVTWDKIPFSMLIEGLTRLQPRYYSISSSSLAHPKRVSITVAVKTDVTSERGTHDPFCGVASNYLFALKRKQNNDDPSDDVGHPTYDVTGPRNKFEGIRAPIHIRHSNFSLPSDPATPIIMVGPGTGVAPFRGFVQERTRQFQEGVSIGHVLLFFGCRRRTEDFLYESEWKEHQGVLGDKFQLVTAMSREGSQKCYVQHRLRESAEDVYRLLQRGAFFYVCGDAANMAPEVRAALAQIIAQQRKISVVEAENAVSDMRATGRYQEDVWA</sequence>
<evidence type="ECO:0000256" key="7">
    <source>
        <dbReference type="ARBA" id="ARBA00022824"/>
    </source>
</evidence>
<dbReference type="GO" id="GO:0003958">
    <property type="term" value="F:NADPH-hemoprotein reductase activity"/>
    <property type="evidence" value="ECO:0007669"/>
    <property type="project" value="UniProtKB-UniRule"/>
</dbReference>
<dbReference type="SUPFAM" id="SSF52218">
    <property type="entry name" value="Flavoproteins"/>
    <property type="match status" value="1"/>
</dbReference>
<keyword evidence="2 20" id="KW-0444">Lipid biosynthesis</keyword>
<dbReference type="EMBL" id="MU839016">
    <property type="protein sequence ID" value="KAK1765126.1"/>
    <property type="molecule type" value="Genomic_DNA"/>
</dbReference>
<keyword evidence="13 20" id="KW-0756">Sterol biosynthesis</keyword>
<dbReference type="Gene3D" id="3.40.50.80">
    <property type="entry name" value="Nucleotide-binding domain of ferredoxin-NADP reductase (FNR) module"/>
    <property type="match status" value="1"/>
</dbReference>
<dbReference type="FunFam" id="1.20.990.10:FF:000009">
    <property type="entry name" value="NADPH--cytochrome P450 reductase"/>
    <property type="match status" value="1"/>
</dbReference>
<dbReference type="InterPro" id="IPR003097">
    <property type="entry name" value="CysJ-like_FAD-binding"/>
</dbReference>
<gene>
    <name evidence="20" type="primary">cprA</name>
    <name evidence="24" type="ORF">QBC33DRAFT_612522</name>
</gene>
<keyword evidence="25" id="KW-1185">Reference proteome</keyword>
<dbReference type="InterPro" id="IPR001709">
    <property type="entry name" value="Flavoprot_Pyr_Nucl_cyt_Rdtase"/>
</dbReference>
<keyword evidence="16 20" id="KW-0472">Membrane</keyword>
<dbReference type="InterPro" id="IPR001094">
    <property type="entry name" value="Flavdoxin-like"/>
</dbReference>
<keyword evidence="11" id="KW-1133">Transmembrane helix</keyword>
<protein>
    <recommendedName>
        <fullName evidence="20 21">NADPH--cytochrome P450 reductase</fullName>
        <shortName evidence="20">CPR</shortName>
        <shortName evidence="20">P450R</shortName>
        <ecNumber evidence="20 21">1.6.2.4</ecNumber>
    </recommendedName>
</protein>
<keyword evidence="9 20" id="KW-0521">NADP</keyword>
<evidence type="ECO:0000256" key="11">
    <source>
        <dbReference type="ARBA" id="ARBA00022989"/>
    </source>
</evidence>
<dbReference type="GO" id="GO:0005789">
    <property type="term" value="C:endoplasmic reticulum membrane"/>
    <property type="evidence" value="ECO:0007669"/>
    <property type="project" value="UniProtKB-SubCell"/>
</dbReference>
<comment type="cofactor">
    <cofactor evidence="20">
        <name>FMN</name>
        <dbReference type="ChEBI" id="CHEBI:58210"/>
    </cofactor>
    <text evidence="20">Binds 1 FMN per monomer.</text>
</comment>
<dbReference type="SUPFAM" id="SSF63380">
    <property type="entry name" value="Riboflavin synthase domain-like"/>
    <property type="match status" value="1"/>
</dbReference>
<dbReference type="GO" id="GO:0010181">
    <property type="term" value="F:FMN binding"/>
    <property type="evidence" value="ECO:0007669"/>
    <property type="project" value="UniProtKB-UniRule"/>
</dbReference>
<evidence type="ECO:0000313" key="24">
    <source>
        <dbReference type="EMBL" id="KAK1765126.1"/>
    </source>
</evidence>
<keyword evidence="10 20" id="KW-0752">Steroid biosynthesis</keyword>
<comment type="similarity">
    <text evidence="20">In the N-terminal section; belongs to the flavodoxin family.</text>
</comment>
<evidence type="ECO:0000256" key="10">
    <source>
        <dbReference type="ARBA" id="ARBA00022955"/>
    </source>
</evidence>
<comment type="caution">
    <text evidence="20">Lacks conserved residue(s) required for the propagation of feature annotation.</text>
</comment>
<dbReference type="GO" id="GO:0006696">
    <property type="term" value="P:ergosterol biosynthetic process"/>
    <property type="evidence" value="ECO:0007669"/>
    <property type="project" value="UniProtKB-UniRule"/>
</dbReference>